<reference evidence="1 2" key="1">
    <citation type="journal article" date="2015" name="Proc. Natl. Acad. Sci. U.S.A.">
        <title>Expanded metabolic versatility of ubiquitous nitrite-oxidizing bacteria from the genus Nitrospira.</title>
        <authorList>
            <person name="Koch H."/>
            <person name="Lucker S."/>
            <person name="Albertsen M."/>
            <person name="Kitzinger K."/>
            <person name="Herbold C."/>
            <person name="Spieck E."/>
            <person name="Nielsen P.H."/>
            <person name="Wagner M."/>
            <person name="Daims H."/>
        </authorList>
    </citation>
    <scope>NUCLEOTIDE SEQUENCE [LARGE SCALE GENOMIC DNA]</scope>
    <source>
        <strain evidence="1 2">NSP M-1</strain>
    </source>
</reference>
<organism evidence="1 2">
    <name type="scientific">Nitrospira moscoviensis</name>
    <dbReference type="NCBI Taxonomy" id="42253"/>
    <lineage>
        <taxon>Bacteria</taxon>
        <taxon>Pseudomonadati</taxon>
        <taxon>Nitrospirota</taxon>
        <taxon>Nitrospiria</taxon>
        <taxon>Nitrospirales</taxon>
        <taxon>Nitrospiraceae</taxon>
        <taxon>Nitrospira</taxon>
    </lineage>
</organism>
<protein>
    <submittedName>
        <fullName evidence="1">Uncharacterized protein</fullName>
    </submittedName>
</protein>
<proteinExistence type="predicted"/>
<dbReference type="EMBL" id="CP011801">
    <property type="protein sequence ID" value="ALA57716.1"/>
    <property type="molecule type" value="Genomic_DNA"/>
</dbReference>
<dbReference type="KEGG" id="nmv:NITMOv2_1288"/>
<dbReference type="Proteomes" id="UP000069205">
    <property type="component" value="Chromosome"/>
</dbReference>
<evidence type="ECO:0000313" key="1">
    <source>
        <dbReference type="EMBL" id="ALA57716.1"/>
    </source>
</evidence>
<dbReference type="AlphaFoldDB" id="A0A0K2G9S0"/>
<gene>
    <name evidence="1" type="ORF">NITMOv2_1288</name>
</gene>
<keyword evidence="2" id="KW-1185">Reference proteome</keyword>
<sequence length="147" mass="15689">MLLLKSLLLAALALNLGGCIWPLKIAEGLEAEVVDAASGNPIPLADVVYLACDFHDFSCNHATLVRTKANEQGKIAIGSTRQWGFWLPAPGGIPVPNHLVAISLQFGLPATQHMFSYNIATALIEGSQTQRGTILSARSMRSQLAKP</sequence>
<accession>A0A0K2G9S0</accession>
<evidence type="ECO:0000313" key="2">
    <source>
        <dbReference type="Proteomes" id="UP000069205"/>
    </source>
</evidence>
<name>A0A0K2G9S0_NITMO</name>
<dbReference type="PATRIC" id="fig|42253.5.peg.1268"/>